<gene>
    <name evidence="2" type="ORF">HDA39_000108</name>
</gene>
<evidence type="ECO:0000313" key="2">
    <source>
        <dbReference type="EMBL" id="MBB5833374.1"/>
    </source>
</evidence>
<keyword evidence="1" id="KW-0472">Membrane</keyword>
<dbReference type="RefSeq" id="WP_184793269.1">
    <property type="nucleotide sequence ID" value="NZ_JACHMY010000001.1"/>
</dbReference>
<evidence type="ECO:0000256" key="1">
    <source>
        <dbReference type="SAM" id="Phobius"/>
    </source>
</evidence>
<reference evidence="2 3" key="1">
    <citation type="submission" date="2020-08" db="EMBL/GenBank/DDBJ databases">
        <title>Sequencing the genomes of 1000 actinobacteria strains.</title>
        <authorList>
            <person name="Klenk H.-P."/>
        </authorList>
    </citation>
    <scope>NUCLEOTIDE SEQUENCE [LARGE SCALE GENOMIC DNA]</scope>
    <source>
        <strain evidence="2 3">DSM 28967</strain>
    </source>
</reference>
<dbReference type="AlphaFoldDB" id="A0A7W9J0G7"/>
<keyword evidence="3" id="KW-1185">Reference proteome</keyword>
<dbReference type="Proteomes" id="UP000549971">
    <property type="component" value="Unassembled WGS sequence"/>
</dbReference>
<organism evidence="2 3">
    <name type="scientific">Kribbella italica</name>
    <dbReference type="NCBI Taxonomy" id="1540520"/>
    <lineage>
        <taxon>Bacteria</taxon>
        <taxon>Bacillati</taxon>
        <taxon>Actinomycetota</taxon>
        <taxon>Actinomycetes</taxon>
        <taxon>Propionibacteriales</taxon>
        <taxon>Kribbellaceae</taxon>
        <taxon>Kribbella</taxon>
    </lineage>
</organism>
<evidence type="ECO:0000313" key="3">
    <source>
        <dbReference type="Proteomes" id="UP000549971"/>
    </source>
</evidence>
<proteinExistence type="predicted"/>
<comment type="caution">
    <text evidence="2">The sequence shown here is derived from an EMBL/GenBank/DDBJ whole genome shotgun (WGS) entry which is preliminary data.</text>
</comment>
<accession>A0A7W9J0G7</accession>
<sequence>MTQDDQPVPHTSTIVTFAWPRRGERPKPQQSRPSVIDIGAAITQPMLDEYREASEARDAGLTSPRLTFAFWACLVVIGGLILFGAVYGLLA</sequence>
<dbReference type="EMBL" id="JACHMY010000001">
    <property type="protein sequence ID" value="MBB5833374.1"/>
    <property type="molecule type" value="Genomic_DNA"/>
</dbReference>
<keyword evidence="1" id="KW-0812">Transmembrane</keyword>
<feature type="transmembrane region" description="Helical" evidence="1">
    <location>
        <begin position="68"/>
        <end position="90"/>
    </location>
</feature>
<name>A0A7W9J0G7_9ACTN</name>
<keyword evidence="1" id="KW-1133">Transmembrane helix</keyword>
<protein>
    <submittedName>
        <fullName evidence="2">Uncharacterized protein</fullName>
    </submittedName>
</protein>